<dbReference type="InterPro" id="IPR053378">
    <property type="entry name" value="Prenyl_diphosphate_synthase"/>
</dbReference>
<dbReference type="InterPro" id="IPR033749">
    <property type="entry name" value="Polyprenyl_synt_CS"/>
</dbReference>
<keyword evidence="6" id="KW-0414">Isoprene biosynthesis</keyword>
<dbReference type="Pfam" id="PF00348">
    <property type="entry name" value="polyprenyl_synt"/>
    <property type="match status" value="1"/>
</dbReference>
<evidence type="ECO:0000256" key="4">
    <source>
        <dbReference type="ARBA" id="ARBA00022723"/>
    </source>
</evidence>
<dbReference type="Proteomes" id="UP000198640">
    <property type="component" value="Unassembled WGS sequence"/>
</dbReference>
<keyword evidence="9" id="KW-1185">Reference proteome</keyword>
<dbReference type="FunFam" id="1.10.600.10:FF:000001">
    <property type="entry name" value="Geranylgeranyl diphosphate synthase"/>
    <property type="match status" value="1"/>
</dbReference>
<comment type="similarity">
    <text evidence="2 7">Belongs to the FPP/GGPP synthase family.</text>
</comment>
<dbReference type="SFLD" id="SFLDG01017">
    <property type="entry name" value="Polyprenyl_Transferase_Like"/>
    <property type="match status" value="1"/>
</dbReference>
<evidence type="ECO:0000313" key="9">
    <source>
        <dbReference type="Proteomes" id="UP000198640"/>
    </source>
</evidence>
<dbReference type="PANTHER" id="PTHR43281:SF1">
    <property type="entry name" value="FARNESYL DIPHOSPHATE SYNTHASE"/>
    <property type="match status" value="1"/>
</dbReference>
<evidence type="ECO:0000313" key="8">
    <source>
        <dbReference type="EMBL" id="SDY23936.1"/>
    </source>
</evidence>
<evidence type="ECO:0000256" key="5">
    <source>
        <dbReference type="ARBA" id="ARBA00022842"/>
    </source>
</evidence>
<protein>
    <submittedName>
        <fullName evidence="8">Farnesyl diphosphate synthase</fullName>
    </submittedName>
</protein>
<evidence type="ECO:0000256" key="1">
    <source>
        <dbReference type="ARBA" id="ARBA00001946"/>
    </source>
</evidence>
<dbReference type="PANTHER" id="PTHR43281">
    <property type="entry name" value="FARNESYL DIPHOSPHATE SYNTHASE"/>
    <property type="match status" value="1"/>
</dbReference>
<evidence type="ECO:0000256" key="3">
    <source>
        <dbReference type="ARBA" id="ARBA00022679"/>
    </source>
</evidence>
<evidence type="ECO:0000256" key="2">
    <source>
        <dbReference type="ARBA" id="ARBA00006706"/>
    </source>
</evidence>
<reference evidence="8 9" key="1">
    <citation type="submission" date="2016-10" db="EMBL/GenBank/DDBJ databases">
        <authorList>
            <person name="de Groot N.N."/>
        </authorList>
    </citation>
    <scope>NUCLEOTIDE SEQUENCE [LARGE SCALE GENOMIC DNA]</scope>
    <source>
        <strain evidence="8 9">Nm1</strain>
    </source>
</reference>
<proteinExistence type="inferred from homology"/>
<comment type="cofactor">
    <cofactor evidence="1">
        <name>Mg(2+)</name>
        <dbReference type="ChEBI" id="CHEBI:18420"/>
    </cofactor>
</comment>
<keyword evidence="4" id="KW-0479">Metal-binding</keyword>
<dbReference type="GO" id="GO:0004659">
    <property type="term" value="F:prenyltransferase activity"/>
    <property type="evidence" value="ECO:0007669"/>
    <property type="project" value="InterPro"/>
</dbReference>
<dbReference type="SUPFAM" id="SSF48576">
    <property type="entry name" value="Terpenoid synthases"/>
    <property type="match status" value="1"/>
</dbReference>
<dbReference type="NCBIfam" id="NF045485">
    <property type="entry name" value="FPPsyn"/>
    <property type="match status" value="1"/>
</dbReference>
<dbReference type="EMBL" id="FNOY01000025">
    <property type="protein sequence ID" value="SDY23936.1"/>
    <property type="molecule type" value="Genomic_DNA"/>
</dbReference>
<dbReference type="CDD" id="cd00685">
    <property type="entry name" value="Trans_IPPS_HT"/>
    <property type="match status" value="1"/>
</dbReference>
<dbReference type="GO" id="GO:0046872">
    <property type="term" value="F:metal ion binding"/>
    <property type="evidence" value="ECO:0007669"/>
    <property type="project" value="UniProtKB-KW"/>
</dbReference>
<dbReference type="AlphaFoldDB" id="A0A1H3I894"/>
<dbReference type="GO" id="GO:0005737">
    <property type="term" value="C:cytoplasm"/>
    <property type="evidence" value="ECO:0007669"/>
    <property type="project" value="UniProtKB-ARBA"/>
</dbReference>
<dbReference type="GO" id="GO:0016114">
    <property type="term" value="P:terpenoid biosynthetic process"/>
    <property type="evidence" value="ECO:0007669"/>
    <property type="project" value="UniProtKB-ARBA"/>
</dbReference>
<dbReference type="SFLD" id="SFLDS00005">
    <property type="entry name" value="Isoprenoid_Synthase_Type_I"/>
    <property type="match status" value="1"/>
</dbReference>
<dbReference type="Gene3D" id="1.10.600.10">
    <property type="entry name" value="Farnesyl Diphosphate Synthase"/>
    <property type="match status" value="1"/>
</dbReference>
<keyword evidence="3 7" id="KW-0808">Transferase</keyword>
<dbReference type="STRING" id="44576.SAMN05421881_10255"/>
<sequence length="298" mass="32376">MMSTDFQTWATERLALIETCLESHLPALNCAPERLHDAMRYVVLGGGKRVRPLLAFAAGELNGADEARVTLAGAAVELIHAYSLVHDDLPCMDDDVLRRGKPTCHVKYDQATALLVGDSLQSLAFQLLAESRLTEDPYEQLEMIKHLAFAAGSRGMAGGQAIDLDSVGKTLSLPELEFMHIHKTGALIRAAVTLGASCGNQLDDARLKRLDHFAKCIGLAFQVVDDVLDAEATTAALGKTAGKDAENNKPTYVSILGAKQARELAEALQQDAHRTLDQLESSALRLKQVTDFIIQRKF</sequence>
<accession>A0A1H3I894</accession>
<gene>
    <name evidence="8" type="ORF">SAMN05421881_10255</name>
</gene>
<dbReference type="PROSITE" id="PS00723">
    <property type="entry name" value="POLYPRENYL_SYNTHASE_1"/>
    <property type="match status" value="1"/>
</dbReference>
<dbReference type="InterPro" id="IPR008949">
    <property type="entry name" value="Isoprenoid_synthase_dom_sf"/>
</dbReference>
<organism evidence="8 9">
    <name type="scientific">Nitrosomonas halophila</name>
    <dbReference type="NCBI Taxonomy" id="44576"/>
    <lineage>
        <taxon>Bacteria</taxon>
        <taxon>Pseudomonadati</taxon>
        <taxon>Pseudomonadota</taxon>
        <taxon>Betaproteobacteria</taxon>
        <taxon>Nitrosomonadales</taxon>
        <taxon>Nitrosomonadaceae</taxon>
        <taxon>Nitrosomonas</taxon>
    </lineage>
</organism>
<name>A0A1H3I894_9PROT</name>
<evidence type="ECO:0000256" key="7">
    <source>
        <dbReference type="RuleBase" id="RU004466"/>
    </source>
</evidence>
<evidence type="ECO:0000256" key="6">
    <source>
        <dbReference type="ARBA" id="ARBA00023229"/>
    </source>
</evidence>
<keyword evidence="5" id="KW-0460">Magnesium</keyword>
<dbReference type="InterPro" id="IPR000092">
    <property type="entry name" value="Polyprenyl_synt"/>
</dbReference>
<dbReference type="PROSITE" id="PS00444">
    <property type="entry name" value="POLYPRENYL_SYNTHASE_2"/>
    <property type="match status" value="1"/>
</dbReference>